<reference evidence="8 9" key="1">
    <citation type="submission" date="2019-03" db="EMBL/GenBank/DDBJ databases">
        <authorList>
            <person name="Gaulin E."/>
            <person name="Dumas B."/>
        </authorList>
    </citation>
    <scope>NUCLEOTIDE SEQUENCE [LARGE SCALE GENOMIC DNA]</scope>
    <source>
        <strain evidence="8">CBS 568.67</strain>
    </source>
</reference>
<dbReference type="PANTHER" id="PTHR11863">
    <property type="entry name" value="STEROL DESATURASE"/>
    <property type="match status" value="1"/>
</dbReference>
<dbReference type="GO" id="GO:0008610">
    <property type="term" value="P:lipid biosynthetic process"/>
    <property type="evidence" value="ECO:0007669"/>
    <property type="project" value="InterPro"/>
</dbReference>
<keyword evidence="3 5" id="KW-1133">Transmembrane helix</keyword>
<dbReference type="GO" id="GO:0005506">
    <property type="term" value="F:iron ion binding"/>
    <property type="evidence" value="ECO:0007669"/>
    <property type="project" value="InterPro"/>
</dbReference>
<dbReference type="OrthoDB" id="408954at2759"/>
<evidence type="ECO:0000256" key="5">
    <source>
        <dbReference type="SAM" id="Phobius"/>
    </source>
</evidence>
<keyword evidence="4 5" id="KW-0472">Membrane</keyword>
<evidence type="ECO:0000256" key="1">
    <source>
        <dbReference type="ARBA" id="ARBA00004370"/>
    </source>
</evidence>
<dbReference type="InterPro" id="IPR050307">
    <property type="entry name" value="Sterol_Desaturase_Related"/>
</dbReference>
<protein>
    <submittedName>
        <fullName evidence="8">Aste57867_20651 protein</fullName>
    </submittedName>
</protein>
<dbReference type="AlphaFoldDB" id="A0A485LGX0"/>
<evidence type="ECO:0000256" key="2">
    <source>
        <dbReference type="ARBA" id="ARBA00022692"/>
    </source>
</evidence>
<dbReference type="Proteomes" id="UP000332933">
    <property type="component" value="Unassembled WGS sequence"/>
</dbReference>
<evidence type="ECO:0000256" key="4">
    <source>
        <dbReference type="ARBA" id="ARBA00023136"/>
    </source>
</evidence>
<dbReference type="Pfam" id="PF04116">
    <property type="entry name" value="FA_hydroxylase"/>
    <property type="match status" value="1"/>
</dbReference>
<keyword evidence="2 5" id="KW-0812">Transmembrane</keyword>
<evidence type="ECO:0000313" key="8">
    <source>
        <dbReference type="EMBL" id="VFT97331.1"/>
    </source>
</evidence>
<organism evidence="8 9">
    <name type="scientific">Aphanomyces stellatus</name>
    <dbReference type="NCBI Taxonomy" id="120398"/>
    <lineage>
        <taxon>Eukaryota</taxon>
        <taxon>Sar</taxon>
        <taxon>Stramenopiles</taxon>
        <taxon>Oomycota</taxon>
        <taxon>Saprolegniomycetes</taxon>
        <taxon>Saprolegniales</taxon>
        <taxon>Verrucalvaceae</taxon>
        <taxon>Aphanomyces</taxon>
    </lineage>
</organism>
<feature type="transmembrane region" description="Helical" evidence="5">
    <location>
        <begin position="50"/>
        <end position="70"/>
    </location>
</feature>
<reference evidence="7" key="2">
    <citation type="submission" date="2019-06" db="EMBL/GenBank/DDBJ databases">
        <title>Genomics analysis of Aphanomyces spp. identifies a new class of oomycete effector associated with host adaptation.</title>
        <authorList>
            <person name="Gaulin E."/>
        </authorList>
    </citation>
    <scope>NUCLEOTIDE SEQUENCE</scope>
    <source>
        <strain evidence="7">CBS 578.67</strain>
    </source>
</reference>
<sequence>MTTKREMKDTVILMSIASVIVAIMRAIYVTPRFQAFVALYGEDAAHYCVLGLQCVLFSTHSAVLMAVDYFRPAWALQYKVQSDKFVSSDMLWKGIKVALFNMFFIALPMSVVWIKYVVPWCGISATASLPPLHTVVSDFAVFLVTVEVFFYYSHRLFHTKAFYSTFHKQHHEFTAPIGVAAIYCSPMEMIVSNVLPLMAGTFHDLQIVAFMVESRPNIDCVALINTVQTHSGYAFPCMASPNAHDYHHEAFSENFGVLGVLDSLHKTNTKFLARMAVEESPAKDDVVVTTAAGKKPKAA</sequence>
<comment type="subcellular location">
    <subcellularLocation>
        <location evidence="1">Membrane</location>
    </subcellularLocation>
</comment>
<accession>A0A485LGX0</accession>
<dbReference type="GO" id="GO:0016020">
    <property type="term" value="C:membrane"/>
    <property type="evidence" value="ECO:0007669"/>
    <property type="project" value="UniProtKB-SubCell"/>
</dbReference>
<name>A0A485LGX0_9STRA</name>
<feature type="transmembrane region" description="Helical" evidence="5">
    <location>
        <begin position="134"/>
        <end position="152"/>
    </location>
</feature>
<keyword evidence="9" id="KW-1185">Reference proteome</keyword>
<evidence type="ECO:0000259" key="6">
    <source>
        <dbReference type="Pfam" id="PF04116"/>
    </source>
</evidence>
<dbReference type="EMBL" id="CAADRA010006923">
    <property type="protein sequence ID" value="VFT97331.1"/>
    <property type="molecule type" value="Genomic_DNA"/>
</dbReference>
<feature type="transmembrane region" description="Helical" evidence="5">
    <location>
        <begin position="12"/>
        <end position="30"/>
    </location>
</feature>
<evidence type="ECO:0000313" key="7">
    <source>
        <dbReference type="EMBL" id="KAF0687667.1"/>
    </source>
</evidence>
<gene>
    <name evidence="8" type="primary">Aste57867_20651</name>
    <name evidence="7" type="ORF">As57867_020583</name>
    <name evidence="8" type="ORF">ASTE57867_20651</name>
</gene>
<proteinExistence type="predicted"/>
<evidence type="ECO:0000313" key="9">
    <source>
        <dbReference type="Proteomes" id="UP000332933"/>
    </source>
</evidence>
<dbReference type="EMBL" id="VJMH01006897">
    <property type="protein sequence ID" value="KAF0687667.1"/>
    <property type="molecule type" value="Genomic_DNA"/>
</dbReference>
<dbReference type="GO" id="GO:0016491">
    <property type="term" value="F:oxidoreductase activity"/>
    <property type="evidence" value="ECO:0007669"/>
    <property type="project" value="InterPro"/>
</dbReference>
<feature type="domain" description="Fatty acid hydroxylase" evidence="6">
    <location>
        <begin position="139"/>
        <end position="267"/>
    </location>
</feature>
<feature type="transmembrane region" description="Helical" evidence="5">
    <location>
        <begin position="91"/>
        <end position="114"/>
    </location>
</feature>
<evidence type="ECO:0000256" key="3">
    <source>
        <dbReference type="ARBA" id="ARBA00022989"/>
    </source>
</evidence>
<dbReference type="InterPro" id="IPR006694">
    <property type="entry name" value="Fatty_acid_hydroxylase"/>
</dbReference>